<proteinExistence type="predicted"/>
<name>C9LJF6_9BACT</name>
<gene>
    <name evidence="1" type="ORF">GCWU000325_02368</name>
</gene>
<accession>C9LJF6</accession>
<organism evidence="1 2">
    <name type="scientific">Alloprevotella tannerae ATCC 51259</name>
    <dbReference type="NCBI Taxonomy" id="626522"/>
    <lineage>
        <taxon>Bacteria</taxon>
        <taxon>Pseudomonadati</taxon>
        <taxon>Bacteroidota</taxon>
        <taxon>Bacteroidia</taxon>
        <taxon>Bacteroidales</taxon>
        <taxon>Prevotellaceae</taxon>
        <taxon>Alloprevotella</taxon>
    </lineage>
</organism>
<reference evidence="1" key="1">
    <citation type="submission" date="2009-09" db="EMBL/GenBank/DDBJ databases">
        <authorList>
            <person name="Weinstock G."/>
            <person name="Sodergren E."/>
            <person name="Clifton S."/>
            <person name="Fulton L."/>
            <person name="Fulton B."/>
            <person name="Courtney L."/>
            <person name="Fronick C."/>
            <person name="Harrison M."/>
            <person name="Strong C."/>
            <person name="Farmer C."/>
            <person name="Delahaunty K."/>
            <person name="Markovic C."/>
            <person name="Hall O."/>
            <person name="Minx P."/>
            <person name="Tomlinson C."/>
            <person name="Mitreva M."/>
            <person name="Nelson J."/>
            <person name="Hou S."/>
            <person name="Wollam A."/>
            <person name="Pepin K.H."/>
            <person name="Johnson M."/>
            <person name="Bhonagiri V."/>
            <person name="Nash W.E."/>
            <person name="Warren W."/>
            <person name="Chinwalla A."/>
            <person name="Mardis E.R."/>
            <person name="Wilson R.K."/>
        </authorList>
    </citation>
    <scope>NUCLEOTIDE SEQUENCE [LARGE SCALE GENOMIC DNA]</scope>
    <source>
        <strain evidence="1">ATCC 51259</strain>
    </source>
</reference>
<dbReference type="Proteomes" id="UP000003460">
    <property type="component" value="Unassembled WGS sequence"/>
</dbReference>
<evidence type="ECO:0000313" key="2">
    <source>
        <dbReference type="Proteomes" id="UP000003460"/>
    </source>
</evidence>
<dbReference type="HOGENOM" id="CLU_2701756_0_0_10"/>
<keyword evidence="2" id="KW-1185">Reference proteome</keyword>
<protein>
    <submittedName>
        <fullName evidence="1">Uncharacterized protein</fullName>
    </submittedName>
</protein>
<comment type="caution">
    <text evidence="1">The sequence shown here is derived from an EMBL/GenBank/DDBJ whole genome shotgun (WGS) entry which is preliminary data.</text>
</comment>
<dbReference type="EMBL" id="ACIJ02000027">
    <property type="protein sequence ID" value="EEX70784.1"/>
    <property type="molecule type" value="Genomic_DNA"/>
</dbReference>
<sequence>MSYFRYKVNTFSLKRAKARPTIAYRPPIALSHNPMIGAQRRQSGQLFATTTTHVVSGRVAAPLLNPATMKDQP</sequence>
<evidence type="ECO:0000313" key="1">
    <source>
        <dbReference type="EMBL" id="EEX70784.1"/>
    </source>
</evidence>
<dbReference type="AlphaFoldDB" id="C9LJF6"/>